<evidence type="ECO:0000313" key="10">
    <source>
        <dbReference type="Proteomes" id="UP000694580"/>
    </source>
</evidence>
<dbReference type="GeneTree" id="ENSGT01140000282533"/>
<comment type="similarity">
    <text evidence="2 7">Belongs to the XK family.</text>
</comment>
<feature type="transmembrane region" description="Helical" evidence="7">
    <location>
        <begin position="133"/>
        <end position="155"/>
    </location>
</feature>
<reference evidence="9" key="2">
    <citation type="submission" date="2025-08" db="UniProtKB">
        <authorList>
            <consortium name="Ensembl"/>
        </authorList>
    </citation>
    <scope>IDENTIFICATION</scope>
</reference>
<dbReference type="InterPro" id="IPR050895">
    <property type="entry name" value="XK-related_scramblase"/>
</dbReference>
<evidence type="ECO:0000256" key="1">
    <source>
        <dbReference type="ARBA" id="ARBA00004651"/>
    </source>
</evidence>
<keyword evidence="5 7" id="KW-1133">Transmembrane helix</keyword>
<sequence length="561" mass="62352">MHYFPRPLFLPTVILCSARYLWAGRIVWAWLTLVLMLPGSAAQVLSLRWYLSDDEQGTSSLLVLIHVLHLGILKRLWGCMRSLWLQQKGRARLGELVMQQADVSALCLLEALTLSLPETLLQSYILFSADMGLLSPACLCCGLGLLSLSWALVLFSRGCSLIRPGHLPMPPAAIMCQLLWRLGMLAARIASLIFFTKVFTWWVCGIVAFHWLIATFWMVSQQTDVCRENSHCRLFNCIMGVVHVFFFLNVKDGPSRFRMVTFYLVMLLENFALLLSASDIFSEASWDTLSIPTAVFCCFLMSIISMTIYYRFLHPKSTEILQSLHQHPRHGCLEQGSSLDAKDTSDPSVRRHGTFSITGVAQTLPKQSEASNVEKPDVPLNHHHWLLVRLALKTSDWSKINLAYDAGALAALLHLEEIPGGCGSASTPASVPKLSQPDAEGASDPPEKEPDSSGFGVRRGSLEFKSVLTDNLEPNQVPAESGTTIYFSADPNTPSCTSVLPADQDRNLHDAEKLSSIFSPGAQIWGAKVFLHKKPQYTSTPKQEFNKAQITGGSRRQVQFK</sequence>
<name>A0AAY4AZM0_9TELE</name>
<evidence type="ECO:0000256" key="6">
    <source>
        <dbReference type="ARBA" id="ARBA00023136"/>
    </source>
</evidence>
<dbReference type="Proteomes" id="UP000694580">
    <property type="component" value="Chromosome 1"/>
</dbReference>
<feature type="transmembrane region" description="Helical" evidence="7">
    <location>
        <begin position="27"/>
        <end position="51"/>
    </location>
</feature>
<feature type="region of interest" description="Disordered" evidence="8">
    <location>
        <begin position="540"/>
        <end position="561"/>
    </location>
</feature>
<feature type="transmembrane region" description="Helical" evidence="7">
    <location>
        <begin position="260"/>
        <end position="277"/>
    </location>
</feature>
<keyword evidence="3" id="KW-1003">Cell membrane</keyword>
<keyword evidence="4 7" id="KW-0812">Transmembrane</keyword>
<keyword evidence="10" id="KW-1185">Reference proteome</keyword>
<dbReference type="Pfam" id="PF09815">
    <property type="entry name" value="XK-related"/>
    <property type="match status" value="1"/>
</dbReference>
<feature type="transmembrane region" description="Helical" evidence="7">
    <location>
        <begin position="289"/>
        <end position="312"/>
    </location>
</feature>
<evidence type="ECO:0000256" key="8">
    <source>
        <dbReference type="SAM" id="MobiDB-lite"/>
    </source>
</evidence>
<evidence type="ECO:0000313" key="9">
    <source>
        <dbReference type="Ensembl" id="ENSDCDP00010013850.1"/>
    </source>
</evidence>
<dbReference type="InterPro" id="IPR018629">
    <property type="entry name" value="XK-rel"/>
</dbReference>
<reference evidence="9" key="3">
    <citation type="submission" date="2025-09" db="UniProtKB">
        <authorList>
            <consortium name="Ensembl"/>
        </authorList>
    </citation>
    <scope>IDENTIFICATION</scope>
</reference>
<comment type="subcellular location">
    <subcellularLocation>
        <location evidence="1">Cell membrane</location>
        <topology evidence="1">Multi-pass membrane protein</topology>
    </subcellularLocation>
    <subcellularLocation>
        <location evidence="7">Membrane</location>
        <topology evidence="7">Multi-pass membrane protein</topology>
    </subcellularLocation>
</comment>
<feature type="region of interest" description="Disordered" evidence="8">
    <location>
        <begin position="423"/>
        <end position="457"/>
    </location>
</feature>
<dbReference type="PANTHER" id="PTHR16024">
    <property type="entry name" value="XK-RELATED PROTEIN"/>
    <property type="match status" value="1"/>
</dbReference>
<feature type="transmembrane region" description="Helical" evidence="7">
    <location>
        <begin position="199"/>
        <end position="219"/>
    </location>
</feature>
<dbReference type="AlphaFoldDB" id="A0AAY4AZM0"/>
<evidence type="ECO:0000256" key="4">
    <source>
        <dbReference type="ARBA" id="ARBA00022692"/>
    </source>
</evidence>
<evidence type="ECO:0000256" key="5">
    <source>
        <dbReference type="ARBA" id="ARBA00022989"/>
    </source>
</evidence>
<evidence type="ECO:0000256" key="3">
    <source>
        <dbReference type="ARBA" id="ARBA00022475"/>
    </source>
</evidence>
<keyword evidence="6 7" id="KW-0472">Membrane</keyword>
<dbReference type="GO" id="GO:0005886">
    <property type="term" value="C:plasma membrane"/>
    <property type="evidence" value="ECO:0007669"/>
    <property type="project" value="UniProtKB-SubCell"/>
</dbReference>
<protein>
    <recommendedName>
        <fullName evidence="7">XK-related protein</fullName>
    </recommendedName>
</protein>
<proteinExistence type="inferred from homology"/>
<reference evidence="9 10" key="1">
    <citation type="submission" date="2020-06" db="EMBL/GenBank/DDBJ databases">
        <authorList>
            <consortium name="Wellcome Sanger Institute Data Sharing"/>
        </authorList>
    </citation>
    <scope>NUCLEOTIDE SEQUENCE [LARGE SCALE GENOMIC DNA]</scope>
</reference>
<dbReference type="Ensembl" id="ENSDCDT00010014614.1">
    <property type="protein sequence ID" value="ENSDCDP00010013850.1"/>
    <property type="gene ID" value="ENSDCDG00010006363.1"/>
</dbReference>
<evidence type="ECO:0000256" key="2">
    <source>
        <dbReference type="ARBA" id="ARBA00008789"/>
    </source>
</evidence>
<gene>
    <name evidence="9" type="primary">LOC114784422</name>
</gene>
<feature type="transmembrane region" description="Helical" evidence="7">
    <location>
        <begin position="63"/>
        <end position="84"/>
    </location>
</feature>
<accession>A0AAY4AZM0</accession>
<organism evidence="9 10">
    <name type="scientific">Denticeps clupeoides</name>
    <name type="common">denticle herring</name>
    <dbReference type="NCBI Taxonomy" id="299321"/>
    <lineage>
        <taxon>Eukaryota</taxon>
        <taxon>Metazoa</taxon>
        <taxon>Chordata</taxon>
        <taxon>Craniata</taxon>
        <taxon>Vertebrata</taxon>
        <taxon>Euteleostomi</taxon>
        <taxon>Actinopterygii</taxon>
        <taxon>Neopterygii</taxon>
        <taxon>Teleostei</taxon>
        <taxon>Clupei</taxon>
        <taxon>Clupeiformes</taxon>
        <taxon>Denticipitoidei</taxon>
        <taxon>Denticipitidae</taxon>
        <taxon>Denticeps</taxon>
    </lineage>
</organism>
<dbReference type="PANTHER" id="PTHR16024:SF15">
    <property type="entry name" value="XK-RELATED PROTEIN 5"/>
    <property type="match status" value="1"/>
</dbReference>
<evidence type="ECO:0000256" key="7">
    <source>
        <dbReference type="RuleBase" id="RU910716"/>
    </source>
</evidence>
<feature type="transmembrane region" description="Helical" evidence="7">
    <location>
        <begin position="231"/>
        <end position="248"/>
    </location>
</feature>